<protein>
    <submittedName>
        <fullName evidence="2">Uncharacterized protein</fullName>
    </submittedName>
</protein>
<reference evidence="2 3" key="1">
    <citation type="submission" date="2017-08" db="EMBL/GenBank/DDBJ databases">
        <title>USMARCv1.0.</title>
        <authorList>
            <person name="Hannum G.I."/>
            <person name="Koren S."/>
            <person name="Schroeder S.G."/>
            <person name="Chin S.C."/>
            <person name="Nonneman D.J."/>
            <person name="Becker S.A."/>
            <person name="Rosen B.D."/>
            <person name="Bickhart D.M."/>
            <person name="Putnam N.H."/>
            <person name="Green R.E."/>
            <person name="Tuggle C.K."/>
            <person name="Liu H."/>
            <person name="Rohrer G.A."/>
            <person name="Warr A."/>
            <person name="Hall R."/>
            <person name="Kim K."/>
            <person name="Hume D.A."/>
            <person name="Talbot R."/>
            <person name="Chow W."/>
            <person name="Howe K."/>
            <person name="Schwartz A.S."/>
            <person name="Watson M."/>
            <person name="Archibald A.L."/>
            <person name="Phillippy A.M."/>
            <person name="Smith T.P.L."/>
        </authorList>
    </citation>
    <scope>NUCLEOTIDE SEQUENCE [LARGE SCALE GENOMIC DNA]</scope>
</reference>
<feature type="compositionally biased region" description="Gly residues" evidence="1">
    <location>
        <begin position="1"/>
        <end position="10"/>
    </location>
</feature>
<proteinExistence type="predicted"/>
<dbReference type="AlphaFoldDB" id="A0A4X1TBQ7"/>
<accession>A0A4X1TBQ7</accession>
<name>A0A4X1TBQ7_PIG</name>
<organism evidence="2 3">
    <name type="scientific">Sus scrofa</name>
    <name type="common">Pig</name>
    <dbReference type="NCBI Taxonomy" id="9823"/>
    <lineage>
        <taxon>Eukaryota</taxon>
        <taxon>Metazoa</taxon>
        <taxon>Chordata</taxon>
        <taxon>Craniata</taxon>
        <taxon>Vertebrata</taxon>
        <taxon>Euteleostomi</taxon>
        <taxon>Mammalia</taxon>
        <taxon>Eutheria</taxon>
        <taxon>Laurasiatheria</taxon>
        <taxon>Artiodactyla</taxon>
        <taxon>Suina</taxon>
        <taxon>Suidae</taxon>
        <taxon>Sus</taxon>
    </lineage>
</organism>
<evidence type="ECO:0000313" key="3">
    <source>
        <dbReference type="Proteomes" id="UP000314985"/>
    </source>
</evidence>
<dbReference type="Ensembl" id="ENSSSCT00070015559.1">
    <property type="protein sequence ID" value="ENSSSCP00070012868.1"/>
    <property type="gene ID" value="ENSSSCG00070008058.1"/>
</dbReference>
<dbReference type="Proteomes" id="UP000314985">
    <property type="component" value="Chromosome 13"/>
</dbReference>
<reference evidence="2" key="2">
    <citation type="submission" date="2025-08" db="UniProtKB">
        <authorList>
            <consortium name="Ensembl"/>
        </authorList>
    </citation>
    <scope>IDENTIFICATION</scope>
</reference>
<sequence>MKKDPGGPGEKSGKRVRKSTSLVPTTPREKKGVSRSSRSSRDGTVEMNPTSIHDDAGSIPGLAQWVKDPVLL</sequence>
<evidence type="ECO:0000256" key="1">
    <source>
        <dbReference type="SAM" id="MobiDB-lite"/>
    </source>
</evidence>
<evidence type="ECO:0000313" key="2">
    <source>
        <dbReference type="Ensembl" id="ENSSSCP00070012868.1"/>
    </source>
</evidence>
<feature type="region of interest" description="Disordered" evidence="1">
    <location>
        <begin position="1"/>
        <end position="62"/>
    </location>
</feature>